<dbReference type="PANTHER" id="PTHR14218:SF15">
    <property type="entry name" value="TRIPEPTIDYL-PEPTIDASE 1"/>
    <property type="match status" value="1"/>
</dbReference>
<dbReference type="InterPro" id="IPR011047">
    <property type="entry name" value="Quinoprotein_ADH-like_sf"/>
</dbReference>
<dbReference type="Gene3D" id="3.40.50.200">
    <property type="entry name" value="Peptidase S8/S53 domain"/>
    <property type="match status" value="1"/>
</dbReference>
<dbReference type="PANTHER" id="PTHR14218">
    <property type="entry name" value="PROTEASE S8 TRIPEPTIDYL PEPTIDASE I CLN2"/>
    <property type="match status" value="1"/>
</dbReference>
<feature type="region of interest" description="Disordered" evidence="1">
    <location>
        <begin position="977"/>
        <end position="1015"/>
    </location>
</feature>
<dbReference type="InterPro" id="IPR030400">
    <property type="entry name" value="Sedolisin_dom"/>
</dbReference>
<dbReference type="EMBL" id="JBEUKS010000007">
    <property type="protein sequence ID" value="MFC1440907.1"/>
    <property type="molecule type" value="Genomic_DNA"/>
</dbReference>
<sequence>MRLPAQGIRTAAIAAVLAVGAALTGPVTAHADNGSKPVRLTAAALARLSARYTPSTDGSAIQEALVAKDSTASTAAAAATAKPQASSSASAPVAAAGATTFQNEGSWETTQGVVRTLALGGTADWVGVSTAGEISRSTASGARVWDRTSHSLYADWGVKNKVVYQSQEYLPQLYAGYNPYQPSTTGQHPYLSADFNHDGTDDIAVAYSVGSSPARPFTVAGSTLSSGTFVTVLDGRDGHTLYSKLFPGYVGNMTVADGRLIVANRTGYDWYGNPVAEQGDSRSSLTALQLTPGADGTLQGSVAWTYSTNAPWAYWTDVESAGGDRIAAAWTDTPMGLGDPRPADGHVMLLDARTGKVGYDVKTAEYPRMLIKDPNANRLLVVEQNDPLDEVRWDLAAFSLGDGSRGVLATRDNTVPVALRVADSPARGGLAYAVSEQGLNADLSEGSRTVSGWDSKGRTLWTRTDSSTVGGAYVATGALLISGDTVVDAVSDPVPDTPQHPAGPEHTQLLGLDSRTGKVRWSRDGAVATADGLTPYRGGVLTVGYDETAYQVDPHSGQAAARPLLGDAYTAVAADVNHDGVQDLVVGGASRGVFALDGRTLKDAVPRILWTATVSGQVNQLQVARLGHGRAQQVVVAATGGVAVLDLASGRTRSTISLGSAVVGSVTVAPRPDGGSELLVPTDTVTAYRADGSRLWSYRPGGDPVNFADVVLDGAGHAITSSSRPRSSGTGAADPTAVSLDLADGHAVWTAKPDDPHADSATLDGGVYLSKDIPGADGHGVAFAWGGNGASLNDDHLVEIRDSRTGALVTSQVSDGASTFDGFVSSPTTGLVELHSYEVTVFPPTGAAYDVNLNLDPRSGAFVRTVQGGQSLVTASGGLFTWDPAMPDLDGEYAEFTAEDFALYAQNLTTVQLTPGSDDVVGLTVNMRLSDLLQQNSGFGWYDTDAYRHGISVYQVSTAAAATGAASGTSAASGTGATLKAQAAPQAETVPWQSQNVRGDTRVSDPALGTGTATPNVIVDSSTAVTPAATAADTAAEPVKGYVPAQITAHLGLKGDGAGQAIAIVDAYHYATATDDLNHFSARFGLPQTCGSAGAGDDCFTFHQSYAGTGQPPVDAGWNEEEALDIEWAHAVAPKATIDLVEADDAGAAALYHAVDVAAALHPAVVSNSWGMTEFSEEGYYDQHCALTSAVCTQSTGDAGWPSGYSATSSYALAIGGTTLHLDAGGALTAPETAWRSTGGGQSFFEQRPAYQDGVQSSAFRGTPDVSFLADPATGVAVFTSASGTPTWMQVGGTSLSAPSWAGILASADQLRAAAGKAPLAAVGADGDTVHKAVYGLGSALFDVVSGSNGRCGAQCTAGPGYDFTTGLGSPRAGVDAALAAE</sequence>
<dbReference type="SUPFAM" id="SSF50998">
    <property type="entry name" value="Quinoprotein alcohol dehydrogenase-like"/>
    <property type="match status" value="2"/>
</dbReference>
<gene>
    <name evidence="4" type="ORF">ABUW04_21840</name>
</gene>
<keyword evidence="2" id="KW-0732">Signal</keyword>
<organism evidence="4 5">
    <name type="scientific">Streptacidiphilus jeojiensis</name>
    <dbReference type="NCBI Taxonomy" id="3229225"/>
    <lineage>
        <taxon>Bacteria</taxon>
        <taxon>Bacillati</taxon>
        <taxon>Actinomycetota</taxon>
        <taxon>Actinomycetes</taxon>
        <taxon>Kitasatosporales</taxon>
        <taxon>Streptomycetaceae</taxon>
        <taxon>Streptacidiphilus</taxon>
    </lineage>
</organism>
<feature type="domain" description="Peptidase S53" evidence="3">
    <location>
        <begin position="1041"/>
        <end position="1382"/>
    </location>
</feature>
<evidence type="ECO:0000256" key="2">
    <source>
        <dbReference type="SAM" id="SignalP"/>
    </source>
</evidence>
<evidence type="ECO:0000259" key="3">
    <source>
        <dbReference type="PROSITE" id="PS51695"/>
    </source>
</evidence>
<feature type="chain" id="PRO_5045769646" description="Peptidase S53 domain-containing protein" evidence="2">
    <location>
        <begin position="32"/>
        <end position="1382"/>
    </location>
</feature>
<name>A0ABV6XRK2_9ACTN</name>
<evidence type="ECO:0000313" key="5">
    <source>
        <dbReference type="Proteomes" id="UP001592581"/>
    </source>
</evidence>
<protein>
    <recommendedName>
        <fullName evidence="3">Peptidase S53 domain-containing protein</fullName>
    </recommendedName>
</protein>
<accession>A0ABV6XRK2</accession>
<dbReference type="PROSITE" id="PS51695">
    <property type="entry name" value="SEDOLISIN"/>
    <property type="match status" value="1"/>
</dbReference>
<proteinExistence type="predicted"/>
<reference evidence="4 5" key="1">
    <citation type="submission" date="2024-06" db="EMBL/GenBank/DDBJ databases">
        <authorList>
            <person name="Lee S.D."/>
        </authorList>
    </citation>
    <scope>NUCLEOTIDE SEQUENCE [LARGE SCALE GENOMIC DNA]</scope>
    <source>
        <strain evidence="4 5">N1-10</strain>
    </source>
</reference>
<dbReference type="InterPro" id="IPR015943">
    <property type="entry name" value="WD40/YVTN_repeat-like_dom_sf"/>
</dbReference>
<dbReference type="InterPro" id="IPR036852">
    <property type="entry name" value="Peptidase_S8/S53_dom_sf"/>
</dbReference>
<dbReference type="CDD" id="cd04056">
    <property type="entry name" value="Peptidases_S53"/>
    <property type="match status" value="1"/>
</dbReference>
<evidence type="ECO:0000256" key="1">
    <source>
        <dbReference type="SAM" id="MobiDB-lite"/>
    </source>
</evidence>
<evidence type="ECO:0000313" key="4">
    <source>
        <dbReference type="EMBL" id="MFC1440907.1"/>
    </source>
</evidence>
<dbReference type="InterPro" id="IPR050819">
    <property type="entry name" value="Tripeptidyl-peptidase_I"/>
</dbReference>
<dbReference type="Proteomes" id="UP001592581">
    <property type="component" value="Unassembled WGS sequence"/>
</dbReference>
<dbReference type="Gene3D" id="2.130.10.10">
    <property type="entry name" value="YVTN repeat-like/Quinoprotein amine dehydrogenase"/>
    <property type="match status" value="2"/>
</dbReference>
<feature type="signal peptide" evidence="2">
    <location>
        <begin position="1"/>
        <end position="31"/>
    </location>
</feature>
<dbReference type="RefSeq" id="WP_380566304.1">
    <property type="nucleotide sequence ID" value="NZ_JBEUKS010000007.1"/>
</dbReference>
<keyword evidence="5" id="KW-1185">Reference proteome</keyword>
<dbReference type="SUPFAM" id="SSF52743">
    <property type="entry name" value="Subtilisin-like"/>
    <property type="match status" value="1"/>
</dbReference>
<comment type="caution">
    <text evidence="4">The sequence shown here is derived from an EMBL/GenBank/DDBJ whole genome shotgun (WGS) entry which is preliminary data.</text>
</comment>